<feature type="region of interest" description="Disordered" evidence="1">
    <location>
        <begin position="123"/>
        <end position="145"/>
    </location>
</feature>
<dbReference type="EMBL" id="AGAZ01000067">
    <property type="protein sequence ID" value="EGZ44736.1"/>
    <property type="molecule type" value="Genomic_DNA"/>
</dbReference>
<feature type="compositionally biased region" description="Basic and acidic residues" evidence="1">
    <location>
        <begin position="65"/>
        <end position="98"/>
    </location>
</feature>
<reference evidence="2 3" key="1">
    <citation type="submission" date="2011-06" db="EMBL/GenBank/DDBJ databases">
        <authorList>
            <person name="Muzny D."/>
            <person name="Qin X."/>
            <person name="Deng J."/>
            <person name="Jiang H."/>
            <person name="Liu Y."/>
            <person name="Qu J."/>
            <person name="Song X.-Z."/>
            <person name="Zhang L."/>
            <person name="Thornton R."/>
            <person name="Coyle M."/>
            <person name="Francisco L."/>
            <person name="Jackson L."/>
            <person name="Javaid M."/>
            <person name="Korchina V."/>
            <person name="Kovar C."/>
            <person name="Mata R."/>
            <person name="Mathew T."/>
            <person name="Ngo R."/>
            <person name="Nguyen L."/>
            <person name="Nguyen N."/>
            <person name="Okwuonu G."/>
            <person name="Ongeri F."/>
            <person name="Pham C."/>
            <person name="Simmons D."/>
            <person name="Wilczek-Boney K."/>
            <person name="Hale W."/>
            <person name="Jakkamsetti A."/>
            <person name="Pham P."/>
            <person name="Ruth R."/>
            <person name="San Lucas F."/>
            <person name="Warren J."/>
            <person name="Zhang J."/>
            <person name="Zhao Z."/>
            <person name="Zhou C."/>
            <person name="Zhu D."/>
            <person name="Lee S."/>
            <person name="Bess C."/>
            <person name="Blankenburg K."/>
            <person name="Forbes L."/>
            <person name="Fu Q."/>
            <person name="Gubbala S."/>
            <person name="Hirani K."/>
            <person name="Jayaseelan J.C."/>
            <person name="Lara F."/>
            <person name="Munidasa M."/>
            <person name="Palculict T."/>
            <person name="Patil S."/>
            <person name="Pu L.-L."/>
            <person name="Saada N."/>
            <person name="Tang L."/>
            <person name="Weissenberger G."/>
            <person name="Zhu Y."/>
            <person name="Hemphill L."/>
            <person name="Shang Y."/>
            <person name="Youmans B."/>
            <person name="Ayvaz T."/>
            <person name="Ross M."/>
            <person name="Santibanez J."/>
            <person name="Aqrawi P."/>
            <person name="Gross S."/>
            <person name="Joshi V."/>
            <person name="Fowler G."/>
            <person name="Nazareth L."/>
            <person name="Reid J."/>
            <person name="Worley K."/>
            <person name="Petrosino J."/>
            <person name="Highlander S."/>
            <person name="Gibbs R."/>
        </authorList>
    </citation>
    <scope>NUCLEOTIDE SEQUENCE [LARGE SCALE GENOMIC DNA]</scope>
    <source>
        <strain evidence="2 3">9715</strain>
    </source>
</reference>
<evidence type="ECO:0000256" key="1">
    <source>
        <dbReference type="SAM" id="MobiDB-lite"/>
    </source>
</evidence>
<gene>
    <name evidence="2" type="ORF">HMPREF9370_1980</name>
</gene>
<keyword evidence="3" id="KW-1185">Reference proteome</keyword>
<evidence type="ECO:0000313" key="3">
    <source>
        <dbReference type="Proteomes" id="UP000005336"/>
    </source>
</evidence>
<feature type="region of interest" description="Disordered" evidence="1">
    <location>
        <begin position="35"/>
        <end position="98"/>
    </location>
</feature>
<dbReference type="HOGENOM" id="CLU_926968_0_0_4"/>
<dbReference type="RefSeq" id="WP_009117120.1">
    <property type="nucleotide sequence ID" value="NZ_JH165159.1"/>
</dbReference>
<dbReference type="STRING" id="1030841.HMPREF9370_1980"/>
<dbReference type="Proteomes" id="UP000005336">
    <property type="component" value="Unassembled WGS sequence"/>
</dbReference>
<protein>
    <recommendedName>
        <fullName evidence="4">Periplasmic protein</fullName>
    </recommendedName>
</protein>
<evidence type="ECO:0008006" key="4">
    <source>
        <dbReference type="Google" id="ProtNLM"/>
    </source>
</evidence>
<comment type="caution">
    <text evidence="2">The sequence shown here is derived from an EMBL/GenBank/DDBJ whole genome shotgun (WGS) entry which is preliminary data.</text>
</comment>
<dbReference type="SUPFAM" id="SSF110997">
    <property type="entry name" value="Sporulation related repeat"/>
    <property type="match status" value="1"/>
</dbReference>
<dbReference type="AlphaFoldDB" id="G4CSC0"/>
<dbReference type="GO" id="GO:0042834">
    <property type="term" value="F:peptidoglycan binding"/>
    <property type="evidence" value="ECO:0007669"/>
    <property type="project" value="InterPro"/>
</dbReference>
<dbReference type="InterPro" id="IPR036680">
    <property type="entry name" value="SPOR-like_sf"/>
</dbReference>
<name>G4CSC0_9NEIS</name>
<dbReference type="PATRIC" id="fig|1030841.3.peg.1971"/>
<accession>G4CSC0</accession>
<organism evidence="2 3">
    <name type="scientific">Neisseria wadsworthii 9715</name>
    <dbReference type="NCBI Taxonomy" id="1030841"/>
    <lineage>
        <taxon>Bacteria</taxon>
        <taxon>Pseudomonadati</taxon>
        <taxon>Pseudomonadota</taxon>
        <taxon>Betaproteobacteria</taxon>
        <taxon>Neisseriales</taxon>
        <taxon>Neisseriaceae</taxon>
        <taxon>Neisseria</taxon>
    </lineage>
</organism>
<feature type="compositionally biased region" description="Basic and acidic residues" evidence="1">
    <location>
        <begin position="35"/>
        <end position="46"/>
    </location>
</feature>
<evidence type="ECO:0000313" key="2">
    <source>
        <dbReference type="EMBL" id="EGZ44736.1"/>
    </source>
</evidence>
<dbReference type="OrthoDB" id="8613869at2"/>
<proteinExistence type="predicted"/>
<sequence length="295" mass="31953">MKWLFAVLVALNIIVFGAVVNIHISKKTSGESSKELVAEGSHELKVPESALVQKREDAPPSWIKAGDKADAKEPTVDETHVPKEKTAEQKAAEEKARLEREKKLQAEKLKKEAEEKVRRELAQNNEGEAAKSPFAPPPAATQNARCSRTATVTIPEDDYHRIKGLLVQWPHAATRKVEQREGGDKRNVKYTVTVSGQGDAQTVLDEVTSKGFNGSIGGGGVVVGIYSDRQSAQATLSRLQNAGFNAQIREQSSGVASSMSIAKMQIYFSGLSDADIQGVQSVVGKYGNLQRGTCK</sequence>